<dbReference type="RefSeq" id="WP_088098271.1">
    <property type="nucleotide sequence ID" value="NZ_FMJG01000032.1"/>
</dbReference>
<evidence type="ECO:0000313" key="2">
    <source>
        <dbReference type="EMBL" id="PFE11082.1"/>
    </source>
</evidence>
<evidence type="ECO:0000259" key="1">
    <source>
        <dbReference type="Pfam" id="PF04073"/>
    </source>
</evidence>
<dbReference type="GO" id="GO:0003677">
    <property type="term" value="F:DNA binding"/>
    <property type="evidence" value="ECO:0007669"/>
    <property type="project" value="UniProtKB-KW"/>
</dbReference>
<organism evidence="2 3">
    <name type="scientific">Bacillus cereus</name>
    <dbReference type="NCBI Taxonomy" id="1396"/>
    <lineage>
        <taxon>Bacteria</taxon>
        <taxon>Bacillati</taxon>
        <taxon>Bacillota</taxon>
        <taxon>Bacilli</taxon>
        <taxon>Bacillales</taxon>
        <taxon>Bacillaceae</taxon>
        <taxon>Bacillus</taxon>
        <taxon>Bacillus cereus group</taxon>
    </lineage>
</organism>
<dbReference type="EMBL" id="NTRR01000039">
    <property type="protein sequence ID" value="PFE11082.1"/>
    <property type="molecule type" value="Genomic_DNA"/>
</dbReference>
<feature type="domain" description="YbaK/aminoacyl-tRNA synthetase-associated" evidence="1">
    <location>
        <begin position="43"/>
        <end position="142"/>
    </location>
</feature>
<dbReference type="AlphaFoldDB" id="A0A1D3NTN6"/>
<protein>
    <submittedName>
        <fullName evidence="2">DNA-binding protein</fullName>
    </submittedName>
</protein>
<comment type="caution">
    <text evidence="2">The sequence shown here is derived from an EMBL/GenBank/DDBJ whole genome shotgun (WGS) entry which is preliminary data.</text>
</comment>
<dbReference type="Pfam" id="PF04073">
    <property type="entry name" value="tRNA_edit"/>
    <property type="match status" value="1"/>
</dbReference>
<dbReference type="GO" id="GO:0002161">
    <property type="term" value="F:aminoacyl-tRNA deacylase activity"/>
    <property type="evidence" value="ECO:0007669"/>
    <property type="project" value="InterPro"/>
</dbReference>
<name>A0A1D3NTN6_BACCE</name>
<evidence type="ECO:0000313" key="3">
    <source>
        <dbReference type="Proteomes" id="UP000220032"/>
    </source>
</evidence>
<dbReference type="PANTHER" id="PTHR30411">
    <property type="entry name" value="CYTOPLASMIC PROTEIN"/>
    <property type="match status" value="1"/>
</dbReference>
<sequence>MYEDVLALLHKTNASYEKFEHEPVLDYETDRIVRERLGLHGTPSKSLFLKSKSGDYYVFFTLEGTRLNRGEMKEITGERLSLCSPNELRDKTGCTPGCVAPFGYSQHVTIIVDCAIYTYDKILITPGVPEFTIELSTEELKKILLTCSNTVLEYKQKESQ</sequence>
<accession>A0A1D3NTN6</accession>
<dbReference type="PANTHER" id="PTHR30411:SF0">
    <property type="entry name" value="CYS-TRNA(PRO)_CYS-TRNA(CYS) DEACYLASE YBAK"/>
    <property type="match status" value="1"/>
</dbReference>
<keyword evidence="2" id="KW-0238">DNA-binding</keyword>
<dbReference type="Proteomes" id="UP000220032">
    <property type="component" value="Unassembled WGS sequence"/>
</dbReference>
<gene>
    <name evidence="2" type="ORF">CN307_23790</name>
</gene>
<dbReference type="InterPro" id="IPR007214">
    <property type="entry name" value="YbaK/aa-tRNA-synth-assoc-dom"/>
</dbReference>
<dbReference type="CDD" id="cd04332">
    <property type="entry name" value="YbaK_like"/>
    <property type="match status" value="1"/>
</dbReference>
<dbReference type="SUPFAM" id="SSF55826">
    <property type="entry name" value="YbaK/ProRS associated domain"/>
    <property type="match status" value="1"/>
</dbReference>
<dbReference type="InterPro" id="IPR036754">
    <property type="entry name" value="YbaK/aa-tRNA-synt-asso_dom_sf"/>
</dbReference>
<reference evidence="2 3" key="1">
    <citation type="submission" date="2017-09" db="EMBL/GenBank/DDBJ databases">
        <title>Large-scale bioinformatics analysis of Bacillus genomes uncovers conserved roles of natural products in bacterial physiology.</title>
        <authorList>
            <consortium name="Agbiome Team Llc"/>
            <person name="Bleich R.M."/>
            <person name="Grubbs K.J."/>
            <person name="Santa Maria K.C."/>
            <person name="Allen S.E."/>
            <person name="Farag S."/>
            <person name="Shank E.A."/>
            <person name="Bowers A."/>
        </authorList>
    </citation>
    <scope>NUCLEOTIDE SEQUENCE [LARGE SCALE GENOMIC DNA]</scope>
    <source>
        <strain evidence="2 3">AFS022681</strain>
    </source>
</reference>
<dbReference type="Gene3D" id="3.90.960.10">
    <property type="entry name" value="YbaK/aminoacyl-tRNA synthetase-associated domain"/>
    <property type="match status" value="1"/>
</dbReference>
<proteinExistence type="predicted"/>